<keyword evidence="1" id="KW-0812">Transmembrane</keyword>
<reference evidence="2 3" key="1">
    <citation type="submission" date="2021-05" db="EMBL/GenBank/DDBJ databases">
        <title>A Polyphasic approach of four new species of the genus Ohtaekwangia: Ohtaekwangia histidinii sp. nov., Ohtaekwangia cretensis sp. nov., Ohtaekwangia indiensis sp. nov., Ohtaekwangia reichenbachii sp. nov. from diverse environment.</title>
        <authorList>
            <person name="Octaviana S."/>
        </authorList>
    </citation>
    <scope>NUCLEOTIDE SEQUENCE [LARGE SCALE GENOMIC DNA]</scope>
    <source>
        <strain evidence="2 3">PWU20</strain>
    </source>
</reference>
<name>A0ABS5VX43_9BACT</name>
<protein>
    <recommendedName>
        <fullName evidence="4">DUF4293 family protein</fullName>
    </recommendedName>
</protein>
<dbReference type="Proteomes" id="UP000772618">
    <property type="component" value="Unassembled WGS sequence"/>
</dbReference>
<feature type="transmembrane region" description="Helical" evidence="1">
    <location>
        <begin position="79"/>
        <end position="102"/>
    </location>
</feature>
<feature type="transmembrane region" description="Helical" evidence="1">
    <location>
        <begin position="9"/>
        <end position="28"/>
    </location>
</feature>
<evidence type="ECO:0000256" key="1">
    <source>
        <dbReference type="SAM" id="Phobius"/>
    </source>
</evidence>
<comment type="caution">
    <text evidence="2">The sequence shown here is derived from an EMBL/GenBank/DDBJ whole genome shotgun (WGS) entry which is preliminary data.</text>
</comment>
<keyword evidence="1" id="KW-1133">Transmembrane helix</keyword>
<evidence type="ECO:0008006" key="4">
    <source>
        <dbReference type="Google" id="ProtNLM"/>
    </source>
</evidence>
<evidence type="ECO:0000313" key="2">
    <source>
        <dbReference type="EMBL" id="MBT1705412.1"/>
    </source>
</evidence>
<feature type="transmembrane region" description="Helical" evidence="1">
    <location>
        <begin position="114"/>
        <end position="136"/>
    </location>
</feature>
<dbReference type="RefSeq" id="WP_254155358.1">
    <property type="nucleotide sequence ID" value="NZ_JAHESD010000054.1"/>
</dbReference>
<keyword evidence="1" id="KW-0472">Membrane</keyword>
<keyword evidence="3" id="KW-1185">Reference proteome</keyword>
<dbReference type="EMBL" id="JAHESD010000054">
    <property type="protein sequence ID" value="MBT1705412.1"/>
    <property type="molecule type" value="Genomic_DNA"/>
</dbReference>
<evidence type="ECO:0000313" key="3">
    <source>
        <dbReference type="Proteomes" id="UP000772618"/>
    </source>
</evidence>
<feature type="transmembrane region" description="Helical" evidence="1">
    <location>
        <begin position="48"/>
        <end position="67"/>
    </location>
</feature>
<proteinExistence type="predicted"/>
<organism evidence="2 3">
    <name type="scientific">Chryseosolibacter indicus</name>
    <dbReference type="NCBI Taxonomy" id="2782351"/>
    <lineage>
        <taxon>Bacteria</taxon>
        <taxon>Pseudomonadati</taxon>
        <taxon>Bacteroidota</taxon>
        <taxon>Cytophagia</taxon>
        <taxon>Cytophagales</taxon>
        <taxon>Chryseotaleaceae</taxon>
        <taxon>Chryseosolibacter</taxon>
    </lineage>
</organism>
<gene>
    <name evidence="2" type="ORF">KK060_19130</name>
</gene>
<sequence>MVLKIFKAAWFLSVLAVLANLLYVYAGLPQDVIIQDEASARVIIGKEFFFYVLTGLILFVNLLVYVIGKVYRDEDFKSWFNGLIITINAFFIIGMSLVQVYNSNEAFNYQKIGFIIYATVALVVVWALGWPLYTLFRRFYPKQIVSEV</sequence>
<accession>A0ABS5VX43</accession>